<accession>A0A6M2BQ46</accession>
<dbReference type="AlphaFoldDB" id="A0A6M2BQ46"/>
<comment type="caution">
    <text evidence="1">The sequence shown here is derived from an EMBL/GenBank/DDBJ whole genome shotgun (WGS) entry which is preliminary data.</text>
</comment>
<dbReference type="EMBL" id="JAAMOW010000003">
    <property type="protein sequence ID" value="NGY04578.1"/>
    <property type="molecule type" value="Genomic_DNA"/>
</dbReference>
<keyword evidence="1" id="KW-0031">Aminopeptidase</keyword>
<protein>
    <submittedName>
        <fullName evidence="1">Aminopeptidase</fullName>
    </submittedName>
</protein>
<dbReference type="PROSITE" id="PS51257">
    <property type="entry name" value="PROKAR_LIPOPROTEIN"/>
    <property type="match status" value="1"/>
</dbReference>
<evidence type="ECO:0000313" key="2">
    <source>
        <dbReference type="Proteomes" id="UP000472676"/>
    </source>
</evidence>
<dbReference type="RefSeq" id="WP_166254225.1">
    <property type="nucleotide sequence ID" value="NZ_JAAMOW010000003.1"/>
</dbReference>
<dbReference type="Proteomes" id="UP000472676">
    <property type="component" value="Unassembled WGS sequence"/>
</dbReference>
<keyword evidence="1" id="KW-0378">Hydrolase</keyword>
<keyword evidence="1" id="KW-0645">Protease</keyword>
<keyword evidence="2" id="KW-1185">Reference proteome</keyword>
<sequence>MLHSQRVIPTLFLALLLGGCGTLDYYAQAVSGEIAVLRARQPIGELLADPTTPPELKARLALIRDARDWAVTALDLPDNGSYRSYADIQRPYVVWNVFATGEFSTEPVQHCFPVAGCVGYQGWYSEAAARASAAALAKQGDDVYVGGVPAYSTLGWFDDPVLSTMLRWDDASLIATLFHELAHQKLYVKHDTRFNESFAEFVGEQGLREYQAQHPLPQAVDLDARRARSEQFTTLLLSVRARLAALYRQPLTADAMRARKLAVFDELRTEYAQLRAQDWGGKGWYDGFFEAAPLNNARLLPFGLYDDDLPAFATLFADAGGDWRRFFDAAARLAALPAARRAEQVQKLKLAAPKT</sequence>
<gene>
    <name evidence="1" type="ORF">G7Y85_07375</name>
</gene>
<dbReference type="InterPro" id="IPR014553">
    <property type="entry name" value="Aminopept"/>
</dbReference>
<dbReference type="Pfam" id="PF10023">
    <property type="entry name" value="Aminopep"/>
    <property type="match status" value="1"/>
</dbReference>
<reference evidence="1 2" key="1">
    <citation type="journal article" date="2014" name="Int. J. Syst. Evol. Microbiol.">
        <title>Solimonas terrae sp. nov., isolated from soil.</title>
        <authorList>
            <person name="Kim S.J."/>
            <person name="Moon J.Y."/>
            <person name="Weon H.Y."/>
            <person name="Ahn J.H."/>
            <person name="Chen W.M."/>
            <person name="Kwon S.W."/>
        </authorList>
    </citation>
    <scope>NUCLEOTIDE SEQUENCE [LARGE SCALE GENOMIC DNA]</scope>
    <source>
        <strain evidence="1 2">KIS83-12</strain>
    </source>
</reference>
<name>A0A6M2BQ46_9GAMM</name>
<dbReference type="PIRSF" id="PIRSF029285">
    <property type="entry name" value="Aminopept"/>
    <property type="match status" value="1"/>
</dbReference>
<evidence type="ECO:0000313" key="1">
    <source>
        <dbReference type="EMBL" id="NGY04578.1"/>
    </source>
</evidence>
<organism evidence="1 2">
    <name type="scientific">Solimonas terrae</name>
    <dbReference type="NCBI Taxonomy" id="1396819"/>
    <lineage>
        <taxon>Bacteria</taxon>
        <taxon>Pseudomonadati</taxon>
        <taxon>Pseudomonadota</taxon>
        <taxon>Gammaproteobacteria</taxon>
        <taxon>Nevskiales</taxon>
        <taxon>Nevskiaceae</taxon>
        <taxon>Solimonas</taxon>
    </lineage>
</organism>
<proteinExistence type="predicted"/>
<dbReference type="GO" id="GO:0004177">
    <property type="term" value="F:aminopeptidase activity"/>
    <property type="evidence" value="ECO:0007669"/>
    <property type="project" value="UniProtKB-KW"/>
</dbReference>